<reference evidence="1 2" key="1">
    <citation type="journal article" date="2018" name="Sci. Rep.">
        <title>Rhizobium tumorigenes sp. nov., a novel plant tumorigenic bacterium isolated from cane gall tumors on thornless blackberry.</title>
        <authorList>
            <person name="Kuzmanovi N."/>
            <person name="Smalla K."/>
            <person name="Gronow S."/>
            <person name="PuBawska J."/>
        </authorList>
    </citation>
    <scope>NUCLEOTIDE SEQUENCE [LARGE SCALE GENOMIC DNA]</scope>
    <source>
        <strain evidence="1 2">1078</strain>
    </source>
</reference>
<geneLocation type="plasmid" evidence="1 2">
    <name>pTi1078</name>
</geneLocation>
<sequence>MYSLAMKKHSTLSSQVIQPSKLTSSRGEKISAVEGMNLSPRMRAILAQSQGKSGDERRALVRAQFTKIKV</sequence>
<dbReference type="RefSeq" id="WP_240539180.1">
    <property type="nucleotide sequence ID" value="NZ_CP117257.1"/>
</dbReference>
<reference evidence="2" key="2">
    <citation type="journal article" date="2023" name="MicrobiologyOpen">
        <title>Genomics of the tumorigenes clade of the family Rhizobiaceae and description of Rhizobium rhododendri sp. nov.</title>
        <authorList>
            <person name="Kuzmanovic N."/>
            <person name="diCenzo G.C."/>
            <person name="Bunk B."/>
            <person name="Sproeer C."/>
            <person name="Fruehling A."/>
            <person name="Neumann-Schaal M."/>
            <person name="Overmann J."/>
            <person name="Smalla K."/>
        </authorList>
    </citation>
    <scope>NUCLEOTIDE SEQUENCE [LARGE SCALE GENOMIC DNA]</scope>
    <source>
        <strain evidence="2">1078</strain>
        <plasmid evidence="2">pTi1078</plasmid>
    </source>
</reference>
<organism evidence="1 2">
    <name type="scientific">Rhizobium tumorigenes</name>
    <dbReference type="NCBI Taxonomy" id="2041385"/>
    <lineage>
        <taxon>Bacteria</taxon>
        <taxon>Pseudomonadati</taxon>
        <taxon>Pseudomonadota</taxon>
        <taxon>Alphaproteobacteria</taxon>
        <taxon>Hyphomicrobiales</taxon>
        <taxon>Rhizobiaceae</taxon>
        <taxon>Rhizobium/Agrobacterium group</taxon>
        <taxon>Rhizobium</taxon>
    </lineage>
</organism>
<dbReference type="EMBL" id="CP117257">
    <property type="protein sequence ID" value="WFR98203.1"/>
    <property type="molecule type" value="Genomic_DNA"/>
</dbReference>
<protein>
    <submittedName>
        <fullName evidence="1">Uncharacterized protein</fullName>
    </submittedName>
</protein>
<name>A0AAF1K8N8_9HYPH</name>
<evidence type="ECO:0000313" key="1">
    <source>
        <dbReference type="EMBL" id="WFR98203.1"/>
    </source>
</evidence>
<evidence type="ECO:0000313" key="2">
    <source>
        <dbReference type="Proteomes" id="UP000249499"/>
    </source>
</evidence>
<gene>
    <name evidence="1" type="ORF">PR017_22845</name>
</gene>
<accession>A0AAF1K8N8</accession>
<keyword evidence="2" id="KW-1185">Reference proteome</keyword>
<keyword evidence="1" id="KW-0614">Plasmid</keyword>
<dbReference type="KEGG" id="rtu:PR017_22845"/>
<dbReference type="Proteomes" id="UP000249499">
    <property type="component" value="Plasmid pTi1078"/>
</dbReference>
<proteinExistence type="predicted"/>
<dbReference type="AlphaFoldDB" id="A0AAF1K8N8"/>